<proteinExistence type="predicted"/>
<dbReference type="EMBL" id="PDCR01000001">
    <property type="protein sequence ID" value="PEG56298.1"/>
    <property type="molecule type" value="Genomic_DNA"/>
</dbReference>
<dbReference type="GO" id="GO:0016853">
    <property type="term" value="F:isomerase activity"/>
    <property type="evidence" value="ECO:0007669"/>
    <property type="project" value="UniProtKB-KW"/>
</dbReference>
<dbReference type="InterPro" id="IPR013022">
    <property type="entry name" value="Xyl_isomerase-like_TIM-brl"/>
</dbReference>
<evidence type="ECO:0000259" key="1">
    <source>
        <dbReference type="Pfam" id="PF01261"/>
    </source>
</evidence>
<dbReference type="InterPro" id="IPR036237">
    <property type="entry name" value="Xyl_isomerase-like_sf"/>
</dbReference>
<reference evidence="2 4" key="1">
    <citation type="submission" date="2016-09" db="EMBL/GenBank/DDBJ databases">
        <title>genome sequences of unsequenced Mycobacteria.</title>
        <authorList>
            <person name="Greninger A.L."/>
            <person name="Jerome K.R."/>
            <person name="Mcnair B."/>
            <person name="Wallis C."/>
            <person name="Fang F."/>
        </authorList>
    </citation>
    <scope>NUCLEOTIDE SEQUENCE [LARGE SCALE GENOMIC DNA]</scope>
    <source>
        <strain evidence="2 4">BM1</strain>
    </source>
</reference>
<reference evidence="3 5" key="2">
    <citation type="submission" date="2017-10" db="EMBL/GenBank/DDBJ databases">
        <title>The new phylogeny of genus Mycobacterium.</title>
        <authorList>
            <person name="Tortoli E."/>
            <person name="Trovato A."/>
            <person name="Cirillo D.M."/>
        </authorList>
    </citation>
    <scope>NUCLEOTIDE SEQUENCE [LARGE SCALE GENOMIC DNA]</scope>
    <source>
        <strain evidence="3 5">IP141170001</strain>
    </source>
</reference>
<dbReference type="STRING" id="1801.BRW64_09090"/>
<organism evidence="2 4">
    <name type="scientific">Mycolicibacterium diernhoferi</name>
    <dbReference type="NCBI Taxonomy" id="1801"/>
    <lineage>
        <taxon>Bacteria</taxon>
        <taxon>Bacillati</taxon>
        <taxon>Actinomycetota</taxon>
        <taxon>Actinomycetes</taxon>
        <taxon>Mycobacteriales</taxon>
        <taxon>Mycobacteriaceae</taxon>
        <taxon>Mycolicibacterium</taxon>
    </lineage>
</organism>
<dbReference type="PANTHER" id="PTHR12110">
    <property type="entry name" value="HYDROXYPYRUVATE ISOMERASE"/>
    <property type="match status" value="1"/>
</dbReference>
<protein>
    <submittedName>
        <fullName evidence="3">Sugar phosphate isomerase/epimerase</fullName>
    </submittedName>
    <submittedName>
        <fullName evidence="2">Xylose isomerase</fullName>
    </submittedName>
</protein>
<feature type="domain" description="Xylose isomerase-like TIM barrel" evidence="1">
    <location>
        <begin position="22"/>
        <end position="250"/>
    </location>
</feature>
<dbReference type="Proteomes" id="UP000191039">
    <property type="component" value="Unassembled WGS sequence"/>
</dbReference>
<accession>A0A1Q4HFY1</accession>
<gene>
    <name evidence="2" type="ORF">BV510_00160</name>
    <name evidence="3" type="ORF">CRI78_00020</name>
</gene>
<keyword evidence="5" id="KW-1185">Reference proteome</keyword>
<keyword evidence="2" id="KW-0413">Isomerase</keyword>
<dbReference type="Proteomes" id="UP000220340">
    <property type="component" value="Unassembled WGS sequence"/>
</dbReference>
<dbReference type="Pfam" id="PF01261">
    <property type="entry name" value="AP_endonuc_2"/>
    <property type="match status" value="1"/>
</dbReference>
<dbReference type="EMBL" id="MIJD01000001">
    <property type="protein sequence ID" value="OPE56375.1"/>
    <property type="molecule type" value="Genomic_DNA"/>
</dbReference>
<dbReference type="RefSeq" id="WP_073855903.1">
    <property type="nucleotide sequence ID" value="NZ_BAAATC010000019.1"/>
</dbReference>
<evidence type="ECO:0000313" key="5">
    <source>
        <dbReference type="Proteomes" id="UP000220340"/>
    </source>
</evidence>
<dbReference type="AlphaFoldDB" id="A0A1Q4HFY1"/>
<evidence type="ECO:0000313" key="3">
    <source>
        <dbReference type="EMBL" id="PEG56298.1"/>
    </source>
</evidence>
<dbReference type="OrthoDB" id="4877958at2"/>
<comment type="caution">
    <text evidence="2">The sequence shown here is derived from an EMBL/GenBank/DDBJ whole genome shotgun (WGS) entry which is preliminary data.</text>
</comment>
<dbReference type="InterPro" id="IPR050312">
    <property type="entry name" value="IolE/XylAMocC-like"/>
</dbReference>
<name>A0A1Q4HFY1_9MYCO</name>
<dbReference type="Gene3D" id="3.20.20.150">
    <property type="entry name" value="Divalent-metal-dependent TIM barrel enzymes"/>
    <property type="match status" value="1"/>
</dbReference>
<dbReference type="SUPFAM" id="SSF51658">
    <property type="entry name" value="Xylose isomerase-like"/>
    <property type="match status" value="1"/>
</dbReference>
<dbReference type="PANTHER" id="PTHR12110:SF48">
    <property type="entry name" value="BLL3656 PROTEIN"/>
    <property type="match status" value="1"/>
</dbReference>
<sequence>MNADRLAIEYLSVFGLPPVEFVRLAAELGVPYISTGLTAMPLESLNYPRFSLREDAELRRELRSAMDDTGVRISLGEGFLVIPGADCRDFASDLDLMCELGVPRINTLGLDPDRNRTFDQFAILTELAAERGMRTTLEMMPGSVVGDLDTAVAAVQHVGRPDFQLLIDTMHLGRSGAGVEQLRALAPGVIGYAQLSDNPVIDSMGDYLVAATFERMVPGTGILPLADILEALPAEVIIGLEVPIRSQAEAGVGPLERLRPCVAAARALVPA</sequence>
<evidence type="ECO:0000313" key="4">
    <source>
        <dbReference type="Proteomes" id="UP000191039"/>
    </source>
</evidence>
<evidence type="ECO:0000313" key="2">
    <source>
        <dbReference type="EMBL" id="OPE56375.1"/>
    </source>
</evidence>